<dbReference type="InterPro" id="IPR027417">
    <property type="entry name" value="P-loop_NTPase"/>
</dbReference>
<dbReference type="PANTHER" id="PTHR30195">
    <property type="entry name" value="TYPE I SITE-SPECIFIC DEOXYRIBONUCLEASE PROTEIN SUBUNIT M AND R"/>
    <property type="match status" value="1"/>
</dbReference>
<dbReference type="Proteomes" id="UP000027441">
    <property type="component" value="Unassembled WGS sequence"/>
</dbReference>
<proteinExistence type="predicted"/>
<dbReference type="GO" id="GO:0009307">
    <property type="term" value="P:DNA restriction-modification system"/>
    <property type="evidence" value="ECO:0007669"/>
    <property type="project" value="UniProtKB-KW"/>
</dbReference>
<gene>
    <name evidence="3" type="ORF">HPS9_03010</name>
</gene>
<dbReference type="InterPro" id="IPR051268">
    <property type="entry name" value="Type-I_R_enzyme_R_subunit"/>
</dbReference>
<dbReference type="EMBL" id="JDSN01000026">
    <property type="protein sequence ID" value="KDB47001.1"/>
    <property type="molecule type" value="Genomic_DNA"/>
</dbReference>
<dbReference type="InterPro" id="IPR040980">
    <property type="entry name" value="SWI2_SNF2"/>
</dbReference>
<evidence type="ECO:0000259" key="2">
    <source>
        <dbReference type="Pfam" id="PF18766"/>
    </source>
</evidence>
<protein>
    <recommendedName>
        <fullName evidence="2">SWI2/SNF2 ATPase domain-containing protein</fullName>
    </recommendedName>
</protein>
<reference evidence="3 4" key="1">
    <citation type="submission" date="2014-02" db="EMBL/GenBank/DDBJ databases">
        <title>Comparative genomics of Haemophilus parasuis isolated from pig lungs.</title>
        <authorList>
            <person name="Kittichotirat W."/>
            <person name="Bumgarner R.E."/>
            <person name="Lawrence P."/>
        </authorList>
    </citation>
    <scope>NUCLEOTIDE SEQUENCE [LARGE SCALE GENOMIC DNA]</scope>
    <source>
        <strain evidence="3 4">HPS9</strain>
    </source>
</reference>
<dbReference type="Pfam" id="PF18766">
    <property type="entry name" value="SWI2_SNF2"/>
    <property type="match status" value="1"/>
</dbReference>
<keyword evidence="1" id="KW-0680">Restriction system</keyword>
<sequence length="103" mass="12087">MLKDDETTQKFGKIIHAYTMQRAVEDKAVTPLLYEERIPELSVNEQAIDNWFERITKSLNEEQKTDLKRKFSRKGQIYQADDRIHLIALDIAEHLANKIPQGF</sequence>
<dbReference type="PANTHER" id="PTHR30195:SF15">
    <property type="entry name" value="TYPE I RESTRICTION ENZYME HINDI ENDONUCLEASE SUBUNIT"/>
    <property type="match status" value="1"/>
</dbReference>
<organism evidence="3 4">
    <name type="scientific">Glaesserella parasuis HPS9</name>
    <dbReference type="NCBI Taxonomy" id="1450513"/>
    <lineage>
        <taxon>Bacteria</taxon>
        <taxon>Pseudomonadati</taxon>
        <taxon>Pseudomonadota</taxon>
        <taxon>Gammaproteobacteria</taxon>
        <taxon>Pasteurellales</taxon>
        <taxon>Pasteurellaceae</taxon>
        <taxon>Glaesserella</taxon>
    </lineage>
</organism>
<evidence type="ECO:0000256" key="1">
    <source>
        <dbReference type="ARBA" id="ARBA00022747"/>
    </source>
</evidence>
<evidence type="ECO:0000313" key="4">
    <source>
        <dbReference type="Proteomes" id="UP000027441"/>
    </source>
</evidence>
<evidence type="ECO:0000313" key="3">
    <source>
        <dbReference type="EMBL" id="KDB47001.1"/>
    </source>
</evidence>
<name>A0A836Z166_GLAPU</name>
<dbReference type="Gene3D" id="3.40.50.300">
    <property type="entry name" value="P-loop containing nucleotide triphosphate hydrolases"/>
    <property type="match status" value="1"/>
</dbReference>
<accession>A0A836Z166</accession>
<dbReference type="AlphaFoldDB" id="A0A836Z166"/>
<feature type="domain" description="SWI2/SNF2 ATPase" evidence="2">
    <location>
        <begin position="3"/>
        <end position="64"/>
    </location>
</feature>
<comment type="caution">
    <text evidence="3">The sequence shown here is derived from an EMBL/GenBank/DDBJ whole genome shotgun (WGS) entry which is preliminary data.</text>
</comment>